<feature type="transmembrane region" description="Helical" evidence="11">
    <location>
        <begin position="468"/>
        <end position="485"/>
    </location>
</feature>
<feature type="transmembrane region" description="Helical" evidence="11">
    <location>
        <begin position="841"/>
        <end position="860"/>
    </location>
</feature>
<dbReference type="GO" id="GO:0009734">
    <property type="term" value="P:auxin-activated signaling pathway"/>
    <property type="evidence" value="ECO:0007669"/>
    <property type="project" value="UniProtKB-KW"/>
</dbReference>
<feature type="domain" description="Amino acid transporter transmembrane" evidence="12">
    <location>
        <begin position="499"/>
        <end position="689"/>
    </location>
</feature>
<dbReference type="EMBL" id="CAADRP010001752">
    <property type="protein sequence ID" value="VFU51168.1"/>
    <property type="molecule type" value="Genomic_DNA"/>
</dbReference>
<evidence type="ECO:0000256" key="10">
    <source>
        <dbReference type="ARBA" id="ARBA00045588"/>
    </source>
</evidence>
<feature type="transmembrane region" description="Helical" evidence="11">
    <location>
        <begin position="190"/>
        <end position="209"/>
    </location>
</feature>
<feature type="transmembrane region" description="Helical" evidence="11">
    <location>
        <begin position="154"/>
        <end position="170"/>
    </location>
</feature>
<comment type="subcellular location">
    <subcellularLocation>
        <location evidence="1">Endomembrane system</location>
        <topology evidence="1">Multi-pass membrane protein</topology>
    </subcellularLocation>
</comment>
<feature type="domain" description="Amino acid transporter transmembrane" evidence="12">
    <location>
        <begin position="696"/>
        <end position="896"/>
    </location>
</feature>
<evidence type="ECO:0000256" key="3">
    <source>
        <dbReference type="ARBA" id="ARBA00022448"/>
    </source>
</evidence>
<feature type="transmembrane region" description="Helical" evidence="11">
    <location>
        <begin position="653"/>
        <end position="677"/>
    </location>
</feature>
<name>A0A6N2MAD2_SALVM</name>
<reference evidence="13" key="1">
    <citation type="submission" date="2019-03" db="EMBL/GenBank/DDBJ databases">
        <authorList>
            <person name="Mank J."/>
            <person name="Almeida P."/>
        </authorList>
    </citation>
    <scope>NUCLEOTIDE SEQUENCE</scope>
    <source>
        <strain evidence="13">78183</strain>
    </source>
</reference>
<feature type="transmembrane region" description="Helical" evidence="11">
    <location>
        <begin position="505"/>
        <end position="523"/>
    </location>
</feature>
<comment type="function">
    <text evidence="10">Carrier protein involved in proton-driven auxin influx. Mediates the formation of auxin gradient from developing leaves (site of auxin biosynthesis) to tips by contributing to the loading of auxin in vascular tissues and facilitating acropetal (base to tip) auxin transport within inner tissues of the root apex, and basipetal (tip to base) auxin transport within outer tissues of the root apex. May be involved in lateral roots and nodules formation.</text>
</comment>
<keyword evidence="9" id="KW-0927">Auxin signaling pathway</keyword>
<feature type="transmembrane region" description="Helical" evidence="11">
    <location>
        <begin position="87"/>
        <end position="108"/>
    </location>
</feature>
<dbReference type="InterPro" id="IPR013057">
    <property type="entry name" value="AA_transpt_TM"/>
</dbReference>
<sequence length="911" mass="100591">MDASSADDGRVRTGTVWTATAHAFTAIVGSGILALPWSVAQLGWILGPFFLLFFAAVTYYIAILLCDCYRTPDPVKGRRNYTYMDAVRALLGTCSSFNLLSLHSFLVFDEEEIKILQDIICRSYCAVKTCTDQWYNAIFYAMGNNDWLSRLDELISGFFLLFLPSGFEFIRTMKRSTCFHEKGPSAKCGVSGISYMLAFGALEILLSQFPNLEKVTFLSVIATLTSLAYALIALCLSIAKFSIQHEAKGTIMVAMAGEGLATSTKSAVFQALGNIAFSYTYSMLLLEIQDTLKSPPAENKAMKRVTLYAIGGTALFYTSLGCMGYAAFGADAPGNYLTGFYKPLWLVDIANLAVIIHLIVGYQVFAQTIFAINEKSLATRCQAPGSFFNKIYTVRFQCNQNYSFQVTPSRILLRTGFVVLTTLVAMLFPFFNAILGLLGSISFWPLTVYFPLNMYMVQAKIKRGNSKWIMFQVLSLLCLVVSLWMEMDASSAGDGRVRTGTLWTATAHSITAIVGSGILALPWSVAQLGWILGPFFLLFFAAVTYYIAILLCDCYRTPDPVKGRRNYTYMDAVRALLGPKHVLISGIMQYSMLWGIMIGFTITAAISTATMKRSTCFHEKGPSAKCGVSGISYMLAFGALEILLSQFPNLEKVTFLSVIATLTSLAYAIIALCLSIAKFSIQHEAKGTIMVAMAGHLEVTTAEQAMKRVTLYAIGGTALFYTSLGCMGYAAFGADAPGNYLTGFYKPLWLVDIANLAVIIHLIVGYQVFAQTIFAINEKSLATRWQAPGSFFNKNYTVRFRCKQNYSFQFTPSRILLRTGFVVLTTLVAMLFPFFNAILGLLGSISFWPLTVYFPLNMYMVQAKIKRGNSKWIMFQVLSLLCLVVSLVSAVGSVADILEHLKHAQLFHIDL</sequence>
<feature type="transmembrane region" description="Helical" evidence="11">
    <location>
        <begin position="45"/>
        <end position="66"/>
    </location>
</feature>
<feature type="transmembrane region" description="Helical" evidence="11">
    <location>
        <begin position="411"/>
        <end position="431"/>
    </location>
</feature>
<organism evidence="13">
    <name type="scientific">Salix viminalis</name>
    <name type="common">Common osier</name>
    <name type="synonym">Basket willow</name>
    <dbReference type="NCBI Taxonomy" id="40686"/>
    <lineage>
        <taxon>Eukaryota</taxon>
        <taxon>Viridiplantae</taxon>
        <taxon>Streptophyta</taxon>
        <taxon>Embryophyta</taxon>
        <taxon>Tracheophyta</taxon>
        <taxon>Spermatophyta</taxon>
        <taxon>Magnoliopsida</taxon>
        <taxon>eudicotyledons</taxon>
        <taxon>Gunneridae</taxon>
        <taxon>Pentapetalae</taxon>
        <taxon>rosids</taxon>
        <taxon>fabids</taxon>
        <taxon>Malpighiales</taxon>
        <taxon>Salicaceae</taxon>
        <taxon>Saliceae</taxon>
        <taxon>Salix</taxon>
    </lineage>
</organism>
<evidence type="ECO:0000256" key="2">
    <source>
        <dbReference type="ARBA" id="ARBA00005590"/>
    </source>
</evidence>
<keyword evidence="7 11" id="KW-1133">Transmembrane helix</keyword>
<evidence type="ECO:0000256" key="9">
    <source>
        <dbReference type="ARBA" id="ARBA00023294"/>
    </source>
</evidence>
<feature type="transmembrane region" description="Helical" evidence="11">
    <location>
        <begin position="437"/>
        <end position="456"/>
    </location>
</feature>
<dbReference type="GO" id="GO:0015293">
    <property type="term" value="F:symporter activity"/>
    <property type="evidence" value="ECO:0007669"/>
    <property type="project" value="UniProtKB-KW"/>
</dbReference>
<feature type="domain" description="Amino acid transporter transmembrane" evidence="12">
    <location>
        <begin position="175"/>
        <end position="483"/>
    </location>
</feature>
<gene>
    <name evidence="13" type="ORF">SVIM_LOCUS344653</name>
</gene>
<evidence type="ECO:0000259" key="12">
    <source>
        <dbReference type="Pfam" id="PF01490"/>
    </source>
</evidence>
<dbReference type="AlphaFoldDB" id="A0A6N2MAD2"/>
<evidence type="ECO:0000256" key="6">
    <source>
        <dbReference type="ARBA" id="ARBA00022970"/>
    </source>
</evidence>
<dbReference type="PANTHER" id="PTHR48017">
    <property type="entry name" value="OS05G0424000 PROTEIN-RELATED"/>
    <property type="match status" value="1"/>
</dbReference>
<evidence type="ECO:0000256" key="5">
    <source>
        <dbReference type="ARBA" id="ARBA00022847"/>
    </source>
</evidence>
<evidence type="ECO:0000256" key="4">
    <source>
        <dbReference type="ARBA" id="ARBA00022692"/>
    </source>
</evidence>
<evidence type="ECO:0000256" key="7">
    <source>
        <dbReference type="ARBA" id="ARBA00022989"/>
    </source>
</evidence>
<feature type="transmembrane region" description="Helical" evidence="11">
    <location>
        <begin position="530"/>
        <end position="551"/>
    </location>
</feature>
<dbReference type="Pfam" id="PF01490">
    <property type="entry name" value="Aa_trans"/>
    <property type="match status" value="4"/>
</dbReference>
<accession>A0A6N2MAD2</accession>
<dbReference type="GO" id="GO:0006865">
    <property type="term" value="P:amino acid transport"/>
    <property type="evidence" value="ECO:0007669"/>
    <property type="project" value="UniProtKB-KW"/>
</dbReference>
<evidence type="ECO:0000256" key="11">
    <source>
        <dbReference type="SAM" id="Phobius"/>
    </source>
</evidence>
<feature type="transmembrane region" description="Helical" evidence="11">
    <location>
        <begin position="215"/>
        <end position="239"/>
    </location>
</feature>
<keyword evidence="4 11" id="KW-0812">Transmembrane</keyword>
<dbReference type="GO" id="GO:0012505">
    <property type="term" value="C:endomembrane system"/>
    <property type="evidence" value="ECO:0007669"/>
    <property type="project" value="UniProtKB-SubCell"/>
</dbReference>
<feature type="transmembrane region" description="Helical" evidence="11">
    <location>
        <begin position="711"/>
        <end position="733"/>
    </location>
</feature>
<keyword evidence="6" id="KW-0029">Amino-acid transport</keyword>
<feature type="domain" description="Amino acid transporter transmembrane" evidence="12">
    <location>
        <begin position="12"/>
        <end position="94"/>
    </location>
</feature>
<feature type="transmembrane region" description="Helical" evidence="11">
    <location>
        <begin position="21"/>
        <end position="39"/>
    </location>
</feature>
<keyword evidence="8 11" id="KW-0472">Membrane</keyword>
<protein>
    <recommendedName>
        <fullName evidence="12">Amino acid transporter transmembrane domain-containing protein</fullName>
    </recommendedName>
</protein>
<feature type="transmembrane region" description="Helical" evidence="11">
    <location>
        <begin position="872"/>
        <end position="895"/>
    </location>
</feature>
<comment type="similarity">
    <text evidence="2">Belongs to the amino acid/polyamine transporter 2 family. Amino acid/auxin permease (AAAP) (TC 2.A.18.1) subfamily.</text>
</comment>
<feature type="transmembrane region" description="Helical" evidence="11">
    <location>
        <begin position="587"/>
        <end position="606"/>
    </location>
</feature>
<feature type="transmembrane region" description="Helical" evidence="11">
    <location>
        <begin position="815"/>
        <end position="835"/>
    </location>
</feature>
<feature type="transmembrane region" description="Helical" evidence="11">
    <location>
        <begin position="753"/>
        <end position="776"/>
    </location>
</feature>
<evidence type="ECO:0000256" key="1">
    <source>
        <dbReference type="ARBA" id="ARBA00004127"/>
    </source>
</evidence>
<evidence type="ECO:0000256" key="8">
    <source>
        <dbReference type="ARBA" id="ARBA00023136"/>
    </source>
</evidence>
<proteinExistence type="inferred from homology"/>
<keyword evidence="5" id="KW-0769">Symport</keyword>
<feature type="transmembrane region" description="Helical" evidence="11">
    <location>
        <begin position="627"/>
        <end position="647"/>
    </location>
</feature>
<evidence type="ECO:0000313" key="13">
    <source>
        <dbReference type="EMBL" id="VFU51168.1"/>
    </source>
</evidence>
<keyword evidence="3" id="KW-0813">Transport</keyword>
<feature type="transmembrane region" description="Helical" evidence="11">
    <location>
        <begin position="349"/>
        <end position="372"/>
    </location>
</feature>
<feature type="transmembrane region" description="Helical" evidence="11">
    <location>
        <begin position="305"/>
        <end position="329"/>
    </location>
</feature>